<gene>
    <name evidence="3" type="primary">dcaf15</name>
    <name evidence="3" type="ORF">Bhyg_09863</name>
</gene>
<keyword evidence="4" id="KW-1185">Reference proteome</keyword>
<evidence type="ECO:0000313" key="3">
    <source>
        <dbReference type="EMBL" id="KAJ6637137.1"/>
    </source>
</evidence>
<comment type="caution">
    <text evidence="3">The sequence shown here is derived from an EMBL/GenBank/DDBJ whole genome shotgun (WGS) entry which is preliminary data.</text>
</comment>
<feature type="domain" description="DDB1- and CUL4-associated factor 15 WD40 repeat-containing" evidence="2">
    <location>
        <begin position="67"/>
        <end position="271"/>
    </location>
</feature>
<dbReference type="GO" id="GO:0016567">
    <property type="term" value="P:protein ubiquitination"/>
    <property type="evidence" value="ECO:0007669"/>
    <property type="project" value="InterPro"/>
</dbReference>
<dbReference type="GO" id="GO:0080008">
    <property type="term" value="C:Cul4-RING E3 ubiquitin ligase complex"/>
    <property type="evidence" value="ECO:0007669"/>
    <property type="project" value="TreeGrafter"/>
</dbReference>
<dbReference type="EMBL" id="WJQU01000003">
    <property type="protein sequence ID" value="KAJ6637137.1"/>
    <property type="molecule type" value="Genomic_DNA"/>
</dbReference>
<dbReference type="InterPro" id="IPR032734">
    <property type="entry name" value="DCAF15_WD40"/>
</dbReference>
<dbReference type="PANTHER" id="PTHR28541:SF1">
    <property type="entry name" value="DDB1- AND CUL4-ASSOCIATED FACTOR 15"/>
    <property type="match status" value="1"/>
</dbReference>
<feature type="region of interest" description="Disordered" evidence="1">
    <location>
        <begin position="1"/>
        <end position="40"/>
    </location>
</feature>
<sequence length="897" mass="101917">MDRILYDFSSSDEDMSSSCSDEMAHRRKLTSNTDRDEERTDKKQNVVYKLISREQTGVFSNHQRIKSKQNAYSSVPNRLSFRLKDIVPFCYLKGHVFMGLTACGQFLLSYKATFDPEQPVNTYNFFETYKYELFFWIYRPHHLLSKYFNVCLFDDHGVDNLKVVSISQWISNPRILIVHGAGECDNEDSYISVVSVPKLGCLDCKKIHEETDPSECRQLYSELCIKCNLTIHSKYSRCESDPIFDPKINLNCPKRIVLVTNGLIHMLNIELELNKPIKTCSNSLDIAYINRLDGNCNEQTSDECVPPTTADSNEKPQTLPEKSNVPQTSKTKQTEPKQTENIVARIIADFAECETEYPQQGRHSYTEKSSKVPNKFFEELVITCSGNSVNSTADTATPSKASGNRVRLLNHRSNSIYTKTLNPTRNCITTVDLQGSSTAASAASNKTLDKAAKAYEFSEDNEKCEKISTFRKRRLADKKYEFSEDNTENIIPFAKLRSNRQMTFRSNPYSSPSSQNSGFISPSHTNFDIVHTHRASPNHGFRSPCGSPVSNRHIMSPPVRASSLYGRSPTYTKQFSSPRLLGRRTYFDQMDSPIQLLSPRSDEFEVLKTIQPLNGVKPSNVDVTNYGFMSGNVDKSETEKPSCSKKLVRRFVEVDDATSVITSEEDDCISPGYHATLPVEVHGACYCDMQMISKTSYQTLKCPVVIITQHTFDLEALTYHITNYLCTLNNKQYGFFYDWAFEPINVCALSSSLTSIIIVHFTARDLSSNNAKDCINCSSNQNLDCVFHRKHFESRTLFTWNMENGDWEVLDYGELIEVSPTLAYKRNSSELNCVVKKLAADLSADVSKRDICNNLRVLDSCTDKSKEVLRDEHNSIEFYRNSNKSTNLFPSYSDSDE</sequence>
<evidence type="ECO:0000256" key="1">
    <source>
        <dbReference type="SAM" id="MobiDB-lite"/>
    </source>
</evidence>
<dbReference type="OrthoDB" id="6354267at2759"/>
<organism evidence="3 4">
    <name type="scientific">Pseudolycoriella hygida</name>
    <dbReference type="NCBI Taxonomy" id="35572"/>
    <lineage>
        <taxon>Eukaryota</taxon>
        <taxon>Metazoa</taxon>
        <taxon>Ecdysozoa</taxon>
        <taxon>Arthropoda</taxon>
        <taxon>Hexapoda</taxon>
        <taxon>Insecta</taxon>
        <taxon>Pterygota</taxon>
        <taxon>Neoptera</taxon>
        <taxon>Endopterygota</taxon>
        <taxon>Diptera</taxon>
        <taxon>Nematocera</taxon>
        <taxon>Sciaroidea</taxon>
        <taxon>Sciaridae</taxon>
        <taxon>Pseudolycoriella</taxon>
    </lineage>
</organism>
<dbReference type="PANTHER" id="PTHR28541">
    <property type="entry name" value="DDB1- AND CUL4-ASSOCIATED FACTOR 15"/>
    <property type="match status" value="1"/>
</dbReference>
<protein>
    <submittedName>
        <fullName evidence="3">DDB1- and CUL4-associated factor 15</fullName>
    </submittedName>
</protein>
<dbReference type="Proteomes" id="UP001151699">
    <property type="component" value="Chromosome X"/>
</dbReference>
<feature type="compositionally biased region" description="Polar residues" evidence="1">
    <location>
        <begin position="320"/>
        <end position="331"/>
    </location>
</feature>
<feature type="region of interest" description="Disordered" evidence="1">
    <location>
        <begin position="299"/>
        <end position="341"/>
    </location>
</feature>
<dbReference type="AlphaFoldDB" id="A0A9Q0MV98"/>
<feature type="compositionally biased region" description="Low complexity" evidence="1">
    <location>
        <begin position="506"/>
        <end position="517"/>
    </location>
</feature>
<name>A0A9Q0MV98_9DIPT</name>
<evidence type="ECO:0000313" key="4">
    <source>
        <dbReference type="Proteomes" id="UP001151699"/>
    </source>
</evidence>
<proteinExistence type="predicted"/>
<feature type="region of interest" description="Disordered" evidence="1">
    <location>
        <begin position="504"/>
        <end position="525"/>
    </location>
</feature>
<accession>A0A9Q0MV98</accession>
<dbReference type="InterPro" id="IPR038914">
    <property type="entry name" value="DCAF15"/>
</dbReference>
<dbReference type="CDD" id="cd20913">
    <property type="entry name" value="DCAF15-CTD"/>
    <property type="match status" value="1"/>
</dbReference>
<dbReference type="Pfam" id="PF14939">
    <property type="entry name" value="DCAF15_WD40"/>
    <property type="match status" value="1"/>
</dbReference>
<reference evidence="3" key="1">
    <citation type="submission" date="2022-07" db="EMBL/GenBank/DDBJ databases">
        <authorList>
            <person name="Trinca V."/>
            <person name="Uliana J.V.C."/>
            <person name="Torres T.T."/>
            <person name="Ward R.J."/>
            <person name="Monesi N."/>
        </authorList>
    </citation>
    <scope>NUCLEOTIDE SEQUENCE</scope>
    <source>
        <strain evidence="3">HSMRA1968</strain>
        <tissue evidence="3">Whole embryos</tissue>
    </source>
</reference>
<dbReference type="CDD" id="cd20917">
    <property type="entry name" value="DCAF15-NTD"/>
    <property type="match status" value="1"/>
</dbReference>
<dbReference type="InterPro" id="IPR047319">
    <property type="entry name" value="DCAF15_C"/>
</dbReference>
<evidence type="ECO:0000259" key="2">
    <source>
        <dbReference type="Pfam" id="PF14939"/>
    </source>
</evidence>